<evidence type="ECO:0000313" key="3">
    <source>
        <dbReference type="EMBL" id="OBV38443.1"/>
    </source>
</evidence>
<keyword evidence="1 2" id="KW-0732">Signal</keyword>
<dbReference type="PATRIC" id="fig|1747903.4.peg.1992"/>
<evidence type="ECO:0000313" key="4">
    <source>
        <dbReference type="Proteomes" id="UP000092713"/>
    </source>
</evidence>
<dbReference type="PANTHER" id="PTHR43037:SF1">
    <property type="entry name" value="BLL1128 PROTEIN"/>
    <property type="match status" value="1"/>
</dbReference>
<dbReference type="OrthoDB" id="9765647at2"/>
<dbReference type="RefSeq" id="WP_065308699.1">
    <property type="nucleotide sequence ID" value="NZ_LOCQ01000057.1"/>
</dbReference>
<name>A0A1A7C2A3_9BURK</name>
<dbReference type="PANTHER" id="PTHR43037">
    <property type="entry name" value="UNNAMED PRODUCT-RELATED"/>
    <property type="match status" value="1"/>
</dbReference>
<proteinExistence type="predicted"/>
<dbReference type="EMBL" id="LOCQ01000057">
    <property type="protein sequence ID" value="OBV38443.1"/>
    <property type="molecule type" value="Genomic_DNA"/>
</dbReference>
<dbReference type="InterPro" id="IPR029058">
    <property type="entry name" value="AB_hydrolase_fold"/>
</dbReference>
<reference evidence="3 4" key="1">
    <citation type="submission" date="2016-04" db="EMBL/GenBank/DDBJ databases">
        <title>Draft genome sequence of Janthinobacterium psychrotolerans sp. nov., isolated from freshwater sediments in Denmark.</title>
        <authorList>
            <person name="Gong X."/>
            <person name="Skrivergaard S."/>
            <person name="Korsgaard B.S."/>
            <person name="Schreiber L."/>
            <person name="Marshall I.P."/>
            <person name="Finster K."/>
            <person name="Schramm A."/>
        </authorList>
    </citation>
    <scope>NUCLEOTIDE SEQUENCE [LARGE SCALE GENOMIC DNA]</scope>
    <source>
        <strain evidence="3 4">S3-2</strain>
    </source>
</reference>
<sequence length="304" mass="33030">MKIIVSLLLLLATCLPALAQVQTLQHQDVKRRYIVYTPPAYHSAPQQAFPVVFNFHGGGMTMAEQMLYTQMNRAADRHGFIVVYPQGIKQDWNVGFGMDYLTGTDDVGFTQAMLAKLKQDYRIDARRVYATGLSRGGFFALRLAAELPQHFAAVASVGAPMPEPVVAHHGKPEQVGMLLIHGTADQVVLYEGKAGGYLSADVTLRYWAKVNGIAAHAPQPRLLPASTSDDLKASMLEHGNGKHSVALVTIEGGGHTWPGADAFNVGLPIGKTSSSIDANEVMWEFLGRHGRVMHSGKVTKITDK</sequence>
<protein>
    <submittedName>
        <fullName evidence="3">Polyhydroxybutyrate depolymerase</fullName>
    </submittedName>
</protein>
<keyword evidence="4" id="KW-1185">Reference proteome</keyword>
<dbReference type="AlphaFoldDB" id="A0A1A7C2A3"/>
<feature type="signal peptide" evidence="2">
    <location>
        <begin position="1"/>
        <end position="19"/>
    </location>
</feature>
<dbReference type="InterPro" id="IPR050955">
    <property type="entry name" value="Plant_Biomass_Hydrol_Est"/>
</dbReference>
<gene>
    <name evidence="3" type="ORF">ASR47_100639</name>
</gene>
<feature type="chain" id="PRO_5008355603" evidence="2">
    <location>
        <begin position="20"/>
        <end position="304"/>
    </location>
</feature>
<organism evidence="3 4">
    <name type="scientific">Janthinobacterium psychrotolerans</name>
    <dbReference type="NCBI Taxonomy" id="1747903"/>
    <lineage>
        <taxon>Bacteria</taxon>
        <taxon>Pseudomonadati</taxon>
        <taxon>Pseudomonadota</taxon>
        <taxon>Betaproteobacteria</taxon>
        <taxon>Burkholderiales</taxon>
        <taxon>Oxalobacteraceae</taxon>
        <taxon>Janthinobacterium</taxon>
    </lineage>
</organism>
<dbReference type="STRING" id="1747903.ASR47_100639"/>
<dbReference type="Pfam" id="PF00756">
    <property type="entry name" value="Esterase"/>
    <property type="match status" value="1"/>
</dbReference>
<dbReference type="Gene3D" id="3.40.50.1820">
    <property type="entry name" value="alpha/beta hydrolase"/>
    <property type="match status" value="1"/>
</dbReference>
<evidence type="ECO:0000256" key="2">
    <source>
        <dbReference type="SAM" id="SignalP"/>
    </source>
</evidence>
<dbReference type="InterPro" id="IPR000801">
    <property type="entry name" value="Esterase-like"/>
</dbReference>
<comment type="caution">
    <text evidence="3">The sequence shown here is derived from an EMBL/GenBank/DDBJ whole genome shotgun (WGS) entry which is preliminary data.</text>
</comment>
<accession>A0A1A7C2A3</accession>
<dbReference type="Proteomes" id="UP000092713">
    <property type="component" value="Unassembled WGS sequence"/>
</dbReference>
<dbReference type="SUPFAM" id="SSF53474">
    <property type="entry name" value="alpha/beta-Hydrolases"/>
    <property type="match status" value="1"/>
</dbReference>
<evidence type="ECO:0000256" key="1">
    <source>
        <dbReference type="ARBA" id="ARBA00022729"/>
    </source>
</evidence>